<comment type="caution">
    <text evidence="1">The sequence shown here is derived from an EMBL/GenBank/DDBJ whole genome shotgun (WGS) entry which is preliminary data.</text>
</comment>
<organism evidence="1 2">
    <name type="scientific">Lederbergia citri</name>
    <dbReference type="NCBI Taxonomy" id="2833580"/>
    <lineage>
        <taxon>Bacteria</taxon>
        <taxon>Bacillati</taxon>
        <taxon>Bacillota</taxon>
        <taxon>Bacilli</taxon>
        <taxon>Bacillales</taxon>
        <taxon>Bacillaceae</taxon>
        <taxon>Lederbergia</taxon>
    </lineage>
</organism>
<dbReference type="Proteomes" id="UP000681414">
    <property type="component" value="Unassembled WGS sequence"/>
</dbReference>
<accession>A0A942TIJ4</accession>
<sequence length="82" mass="8633">MLQNELQGLGIDPYQVGQLVPLDLQSHDPYMMSRRCGGCGFRCGGCGFRCGGCFGFRCGGCGGCFGFGCFGFGLGFGCFGFI</sequence>
<dbReference type="EMBL" id="JAGYPG010000005">
    <property type="protein sequence ID" value="MBS4197683.1"/>
    <property type="molecule type" value="Genomic_DNA"/>
</dbReference>
<name>A0A942TIJ4_9BACI</name>
<keyword evidence="2" id="KW-1185">Reference proteome</keyword>
<dbReference type="AlphaFoldDB" id="A0A942TIJ4"/>
<evidence type="ECO:0000313" key="2">
    <source>
        <dbReference type="Proteomes" id="UP000681414"/>
    </source>
</evidence>
<gene>
    <name evidence="1" type="ORF">KHA97_21815</name>
</gene>
<evidence type="ECO:0000313" key="1">
    <source>
        <dbReference type="EMBL" id="MBS4197683.1"/>
    </source>
</evidence>
<reference evidence="1 2" key="1">
    <citation type="submission" date="2021-05" db="EMBL/GenBank/DDBJ databases">
        <title>Novel Bacillus species.</title>
        <authorList>
            <person name="Liu G."/>
        </authorList>
    </citation>
    <scope>NUCLEOTIDE SEQUENCE [LARGE SCALE GENOMIC DNA]</scope>
    <source>
        <strain evidence="2">FJAT-49780</strain>
    </source>
</reference>
<dbReference type="NCBIfam" id="TIGR03601">
    <property type="entry name" value="B_an_ocin"/>
    <property type="match status" value="1"/>
</dbReference>
<protein>
    <submittedName>
        <fullName evidence="1">Heterocycloanthracin/sonorensin family bacteriocin</fullName>
    </submittedName>
</protein>
<dbReference type="RefSeq" id="WP_213126920.1">
    <property type="nucleotide sequence ID" value="NZ_JAGYPG010000005.1"/>
</dbReference>
<dbReference type="InterPro" id="IPR019890">
    <property type="entry name" value="Bacteriocin/sonorensin"/>
</dbReference>
<proteinExistence type="predicted"/>